<organism evidence="2">
    <name type="scientific">marine sediment metagenome</name>
    <dbReference type="NCBI Taxonomy" id="412755"/>
    <lineage>
        <taxon>unclassified sequences</taxon>
        <taxon>metagenomes</taxon>
        <taxon>ecological metagenomes</taxon>
    </lineage>
</organism>
<accession>A0A0F9RRG0</accession>
<dbReference type="AlphaFoldDB" id="A0A0F9RRG0"/>
<dbReference type="EMBL" id="LAZR01001020">
    <property type="protein sequence ID" value="KKN52412.1"/>
    <property type="molecule type" value="Genomic_DNA"/>
</dbReference>
<comment type="caution">
    <text evidence="2">The sequence shown here is derived from an EMBL/GenBank/DDBJ whole genome shotgun (WGS) entry which is preliminary data.</text>
</comment>
<evidence type="ECO:0000256" key="1">
    <source>
        <dbReference type="SAM" id="MobiDB-lite"/>
    </source>
</evidence>
<evidence type="ECO:0008006" key="3">
    <source>
        <dbReference type="Google" id="ProtNLM"/>
    </source>
</evidence>
<evidence type="ECO:0000313" key="2">
    <source>
        <dbReference type="EMBL" id="KKN52412.1"/>
    </source>
</evidence>
<protein>
    <recommendedName>
        <fullName evidence="3">Helix-turn-helix domain-containing protein</fullName>
    </recommendedName>
</protein>
<gene>
    <name evidence="2" type="ORF">LCGC14_0612660</name>
</gene>
<name>A0A0F9RRG0_9ZZZZ</name>
<feature type="region of interest" description="Disordered" evidence="1">
    <location>
        <begin position="55"/>
        <end position="77"/>
    </location>
</feature>
<feature type="compositionally biased region" description="Basic and acidic residues" evidence="1">
    <location>
        <begin position="55"/>
        <end position="69"/>
    </location>
</feature>
<reference evidence="2" key="1">
    <citation type="journal article" date="2015" name="Nature">
        <title>Complex archaea that bridge the gap between prokaryotes and eukaryotes.</title>
        <authorList>
            <person name="Spang A."/>
            <person name="Saw J.H."/>
            <person name="Jorgensen S.L."/>
            <person name="Zaremba-Niedzwiedzka K."/>
            <person name="Martijn J."/>
            <person name="Lind A.E."/>
            <person name="van Eijk R."/>
            <person name="Schleper C."/>
            <person name="Guy L."/>
            <person name="Ettema T.J."/>
        </authorList>
    </citation>
    <scope>NUCLEOTIDE SEQUENCE</scope>
</reference>
<proteinExistence type="predicted"/>
<sequence>MIKRSDDALQGMKEICAYANRSESTIIDWILKRGFPASKIGGGIWESSRTAIDKWKQGQVEKDDPEKPAISKKKKKH</sequence>